<evidence type="ECO:0000313" key="4">
    <source>
        <dbReference type="EMBL" id="MFC4034268.1"/>
    </source>
</evidence>
<dbReference type="Pfam" id="PF01740">
    <property type="entry name" value="STAS"/>
    <property type="match status" value="1"/>
</dbReference>
<comment type="similarity">
    <text evidence="1 2">Belongs to the anti-sigma-factor antagonist family.</text>
</comment>
<evidence type="ECO:0000313" key="5">
    <source>
        <dbReference type="Proteomes" id="UP001595765"/>
    </source>
</evidence>
<dbReference type="NCBIfam" id="TIGR00377">
    <property type="entry name" value="ant_ant_sig"/>
    <property type="match status" value="1"/>
</dbReference>
<evidence type="ECO:0000256" key="1">
    <source>
        <dbReference type="ARBA" id="ARBA00009013"/>
    </source>
</evidence>
<evidence type="ECO:0000256" key="2">
    <source>
        <dbReference type="RuleBase" id="RU003749"/>
    </source>
</evidence>
<dbReference type="InterPro" id="IPR002645">
    <property type="entry name" value="STAS_dom"/>
</dbReference>
<protein>
    <recommendedName>
        <fullName evidence="2">Anti-sigma factor antagonist</fullName>
    </recommendedName>
</protein>
<organism evidence="4 5">
    <name type="scientific">Streptomyces polygonati</name>
    <dbReference type="NCBI Taxonomy" id="1617087"/>
    <lineage>
        <taxon>Bacteria</taxon>
        <taxon>Bacillati</taxon>
        <taxon>Actinomycetota</taxon>
        <taxon>Actinomycetes</taxon>
        <taxon>Kitasatosporales</taxon>
        <taxon>Streptomycetaceae</taxon>
        <taxon>Streptomyces</taxon>
    </lineage>
</organism>
<accession>A0ABV8HQD8</accession>
<dbReference type="PANTHER" id="PTHR33495:SF2">
    <property type="entry name" value="ANTI-SIGMA FACTOR ANTAGONIST TM_1081-RELATED"/>
    <property type="match status" value="1"/>
</dbReference>
<dbReference type="Proteomes" id="UP001595765">
    <property type="component" value="Unassembled WGS sequence"/>
</dbReference>
<gene>
    <name evidence="4" type="ORF">ACFO3J_22725</name>
</gene>
<dbReference type="Gene3D" id="3.30.750.24">
    <property type="entry name" value="STAS domain"/>
    <property type="match status" value="1"/>
</dbReference>
<dbReference type="PROSITE" id="PS50801">
    <property type="entry name" value="STAS"/>
    <property type="match status" value="1"/>
</dbReference>
<reference evidence="5" key="1">
    <citation type="journal article" date="2019" name="Int. J. Syst. Evol. Microbiol.">
        <title>The Global Catalogue of Microorganisms (GCM) 10K type strain sequencing project: providing services to taxonomists for standard genome sequencing and annotation.</title>
        <authorList>
            <consortium name="The Broad Institute Genomics Platform"/>
            <consortium name="The Broad Institute Genome Sequencing Center for Infectious Disease"/>
            <person name="Wu L."/>
            <person name="Ma J."/>
        </authorList>
    </citation>
    <scope>NUCLEOTIDE SEQUENCE [LARGE SCALE GENOMIC DNA]</scope>
    <source>
        <strain evidence="5">CGMCC 4.7237</strain>
    </source>
</reference>
<name>A0ABV8HQD8_9ACTN</name>
<keyword evidence="5" id="KW-1185">Reference proteome</keyword>
<dbReference type="InterPro" id="IPR036513">
    <property type="entry name" value="STAS_dom_sf"/>
</dbReference>
<dbReference type="InterPro" id="IPR003658">
    <property type="entry name" value="Anti-sigma_ant"/>
</dbReference>
<evidence type="ECO:0000259" key="3">
    <source>
        <dbReference type="PROSITE" id="PS50801"/>
    </source>
</evidence>
<feature type="domain" description="STAS" evidence="3">
    <location>
        <begin position="23"/>
        <end position="132"/>
    </location>
</feature>
<sequence>MYHQGEPPERARRFDHAVPQPSAYARTYRVRDVVVVELRGELDLGTAEYVDTHLEAAAQWPAPLEVVLDLRPLEFIDCFGLSLLVRARRRIVDRGGRISMVCAHQPTRKLLTLTGLEGVFHPVRTLEQALEA</sequence>
<dbReference type="RefSeq" id="WP_386432108.1">
    <property type="nucleotide sequence ID" value="NZ_JBHSBB010000014.1"/>
</dbReference>
<dbReference type="EMBL" id="JBHSBB010000014">
    <property type="protein sequence ID" value="MFC4034268.1"/>
    <property type="molecule type" value="Genomic_DNA"/>
</dbReference>
<proteinExistence type="inferred from homology"/>
<dbReference type="SUPFAM" id="SSF52091">
    <property type="entry name" value="SpoIIaa-like"/>
    <property type="match status" value="1"/>
</dbReference>
<comment type="caution">
    <text evidence="4">The sequence shown here is derived from an EMBL/GenBank/DDBJ whole genome shotgun (WGS) entry which is preliminary data.</text>
</comment>
<dbReference type="CDD" id="cd07043">
    <property type="entry name" value="STAS_anti-anti-sigma_factors"/>
    <property type="match status" value="1"/>
</dbReference>
<dbReference type="PANTHER" id="PTHR33495">
    <property type="entry name" value="ANTI-SIGMA FACTOR ANTAGONIST TM_1081-RELATED-RELATED"/>
    <property type="match status" value="1"/>
</dbReference>